<organism evidence="9 10">
    <name type="scientific">Paxillus rubicundulus Ve08.2h10</name>
    <dbReference type="NCBI Taxonomy" id="930991"/>
    <lineage>
        <taxon>Eukaryota</taxon>
        <taxon>Fungi</taxon>
        <taxon>Dikarya</taxon>
        <taxon>Basidiomycota</taxon>
        <taxon>Agaricomycotina</taxon>
        <taxon>Agaricomycetes</taxon>
        <taxon>Agaricomycetidae</taxon>
        <taxon>Boletales</taxon>
        <taxon>Paxilineae</taxon>
        <taxon>Paxillaceae</taxon>
        <taxon>Paxillus</taxon>
    </lineage>
</organism>
<dbReference type="InterPro" id="IPR045076">
    <property type="entry name" value="MutS"/>
</dbReference>
<proteinExistence type="inferred from homology"/>
<protein>
    <recommendedName>
        <fullName evidence="8">DNA mismatch repair proteins mutS family domain-containing protein</fullName>
    </recommendedName>
</protein>
<dbReference type="InterPro" id="IPR007696">
    <property type="entry name" value="DNA_mismatch_repair_MutS_core"/>
</dbReference>
<dbReference type="SMART" id="SM00533">
    <property type="entry name" value="MUTSd"/>
    <property type="match status" value="1"/>
</dbReference>
<name>A0A0D0E3K5_9AGAM</name>
<evidence type="ECO:0000259" key="8">
    <source>
        <dbReference type="PROSITE" id="PS00486"/>
    </source>
</evidence>
<dbReference type="Gene3D" id="1.10.1420.10">
    <property type="match status" value="2"/>
</dbReference>
<dbReference type="GO" id="GO:0043504">
    <property type="term" value="P:mitochondrial DNA repair"/>
    <property type="evidence" value="ECO:0007669"/>
    <property type="project" value="TreeGrafter"/>
</dbReference>
<dbReference type="EMBL" id="KN824880">
    <property type="protein sequence ID" value="KIK98811.1"/>
    <property type="molecule type" value="Genomic_DNA"/>
</dbReference>
<evidence type="ECO:0000256" key="3">
    <source>
        <dbReference type="ARBA" id="ARBA00022763"/>
    </source>
</evidence>
<reference evidence="10" key="2">
    <citation type="submission" date="2015-01" db="EMBL/GenBank/DDBJ databases">
        <title>Evolutionary Origins and Diversification of the Mycorrhizal Mutualists.</title>
        <authorList>
            <consortium name="DOE Joint Genome Institute"/>
            <consortium name="Mycorrhizal Genomics Consortium"/>
            <person name="Kohler A."/>
            <person name="Kuo A."/>
            <person name="Nagy L.G."/>
            <person name="Floudas D."/>
            <person name="Copeland A."/>
            <person name="Barry K.W."/>
            <person name="Cichocki N."/>
            <person name="Veneault-Fourrey C."/>
            <person name="LaButti K."/>
            <person name="Lindquist E.A."/>
            <person name="Lipzen A."/>
            <person name="Lundell T."/>
            <person name="Morin E."/>
            <person name="Murat C."/>
            <person name="Riley R."/>
            <person name="Ohm R."/>
            <person name="Sun H."/>
            <person name="Tunlid A."/>
            <person name="Henrissat B."/>
            <person name="Grigoriev I.V."/>
            <person name="Hibbett D.S."/>
            <person name="Martin F."/>
        </authorList>
    </citation>
    <scope>NUCLEOTIDE SEQUENCE [LARGE SCALE GENOMIC DNA]</scope>
    <source>
        <strain evidence="10">Ve08.2h10</strain>
    </source>
</reference>
<dbReference type="Proteomes" id="UP000054538">
    <property type="component" value="Unassembled WGS sequence"/>
</dbReference>
<dbReference type="InterPro" id="IPR036187">
    <property type="entry name" value="DNA_mismatch_repair_MutS_sf"/>
</dbReference>
<reference evidence="9 10" key="1">
    <citation type="submission" date="2014-04" db="EMBL/GenBank/DDBJ databases">
        <authorList>
            <consortium name="DOE Joint Genome Institute"/>
            <person name="Kuo A."/>
            <person name="Kohler A."/>
            <person name="Jargeat P."/>
            <person name="Nagy L.G."/>
            <person name="Floudas D."/>
            <person name="Copeland A."/>
            <person name="Barry K.W."/>
            <person name="Cichocki N."/>
            <person name="Veneault-Fourrey C."/>
            <person name="LaButti K."/>
            <person name="Lindquist E.A."/>
            <person name="Lipzen A."/>
            <person name="Lundell T."/>
            <person name="Morin E."/>
            <person name="Murat C."/>
            <person name="Sun H."/>
            <person name="Tunlid A."/>
            <person name="Henrissat B."/>
            <person name="Grigoriev I.V."/>
            <person name="Hibbett D.S."/>
            <person name="Martin F."/>
            <person name="Nordberg H.P."/>
            <person name="Cantor M.N."/>
            <person name="Hua S.X."/>
        </authorList>
    </citation>
    <scope>NUCLEOTIDE SEQUENCE [LARGE SCALE GENOMIC DNA]</scope>
    <source>
        <strain evidence="9 10">Ve08.2h10</strain>
    </source>
</reference>
<dbReference type="InterPro" id="IPR016151">
    <property type="entry name" value="DNA_mismatch_repair_MutS_N"/>
</dbReference>
<dbReference type="InterPro" id="IPR036678">
    <property type="entry name" value="MutS_con_dom_sf"/>
</dbReference>
<evidence type="ECO:0000313" key="9">
    <source>
        <dbReference type="EMBL" id="KIK98811.1"/>
    </source>
</evidence>
<dbReference type="GO" id="GO:0006298">
    <property type="term" value="P:mismatch repair"/>
    <property type="evidence" value="ECO:0007669"/>
    <property type="project" value="InterPro"/>
</dbReference>
<keyword evidence="5" id="KW-0238">DNA-binding</keyword>
<dbReference type="FunCoup" id="A0A0D0E3K5">
    <property type="interactions" value="302"/>
</dbReference>
<keyword evidence="3" id="KW-0227">DNA damage</keyword>
<dbReference type="SUPFAM" id="SSF48334">
    <property type="entry name" value="DNA repair protein MutS, domain III"/>
    <property type="match status" value="1"/>
</dbReference>
<dbReference type="InterPro" id="IPR007860">
    <property type="entry name" value="DNA_mmatch_repair_MutS_con_dom"/>
</dbReference>
<sequence>MTVIVVAAHCRGRPNHWNPLRFTRAFHAFPKVHAPEDTVPKRPRPLATLTKKLFSELPKRRVLECPAPPALCAEVTPRLPPVDNVVPNLSSPADHTNPDGGVTPTSTTVTLESLVRRVGEGNEISPTPKRRRRRAAATAKSTHQDPLLGAPEQGTAPRRRGRKSKVAEASEHGNGAPRETCTSWKQPRNNLATEILTNLSRFPHCILLTRVGQFYESYFDQANEVARLLGIKLTSRVWDKQDVDMCGFPFMHLDKYLKVLVQQHKRFVAMCEEFPRYVHGQKPTFERRVVRVVTPGTLIDEPFLNHFENNFLLSISAANPLNGEPSIQEAGLAWIDVSTGEFFMKTTSLEGLKDELARIGPREIVLVEELREQPSHPIRQLIEDEGNFLSYVALSIMNEAPMPRDDVLDGGSTVPLTYTPQESRAINILTTYLRANLLEHMPQLPTPNREGADERMQIDSHTIKALEIRESTREGGTTGSLLNVIKRTVTSSGTRFLARRLCSPSTSVKEIEARQSLVAFFYDRPDLREDIVQLLKDSEDASRIVQRFLLGRGELKDLLAINQTIQVWTSIQKRVQLERKLWKSGQGSIHDDDWTRIGALMTRITDLHELSARITLALQDVELTESSPNESADGDTFVDGERAALTSTYGTYRRTIRPEFSAQLTVLHNTLNNLLGRRKTLERALQLEYNAPSLTLRTNPAHGMHVHIGRAKRDQAKIKTSPSFPWSQLGGQIVETTVAITNTEKEIFNTLRDEVKAFSSQLRRNARIMDELDVTLGFANLATELRFIRPMIKEDATYEVTNGRHPTVELGLLTSGRVFTPNCVSLKPNSRLHIITGPNMAGKSTFLRQTALIAILAQTGSFVPAEDAVVGIVDRLFSRVGAKDDLFRDRSTFMVEMLETAEILRRATPKSLVIMDEVGRGTTVKDGLAIAFATVHHLVVHNRCRALFATHFHELADMLAHSEDHHHGSGVFYEVGFFCTDVHETEDKFFTYSHRLRPGVNRDSHGLKVAQLAGMPESVVHLAKNVLRALQGQQHTDPKQLSALGRELTTALD</sequence>
<dbReference type="GO" id="GO:0005634">
    <property type="term" value="C:nucleus"/>
    <property type="evidence" value="ECO:0007669"/>
    <property type="project" value="TreeGrafter"/>
</dbReference>
<dbReference type="GO" id="GO:0005524">
    <property type="term" value="F:ATP binding"/>
    <property type="evidence" value="ECO:0007669"/>
    <property type="project" value="UniProtKB-KW"/>
</dbReference>
<dbReference type="GO" id="GO:0140664">
    <property type="term" value="F:ATP-dependent DNA damage sensor activity"/>
    <property type="evidence" value="ECO:0007669"/>
    <property type="project" value="InterPro"/>
</dbReference>
<dbReference type="Pfam" id="PF00488">
    <property type="entry name" value="MutS_V"/>
    <property type="match status" value="1"/>
</dbReference>
<gene>
    <name evidence="9" type="ORF">PAXRUDRAFT_9305</name>
</gene>
<evidence type="ECO:0000256" key="7">
    <source>
        <dbReference type="SAM" id="MobiDB-lite"/>
    </source>
</evidence>
<evidence type="ECO:0000256" key="5">
    <source>
        <dbReference type="ARBA" id="ARBA00023125"/>
    </source>
</evidence>
<dbReference type="InterPro" id="IPR007695">
    <property type="entry name" value="DNA_mismatch_repair_MutS-lik_N"/>
</dbReference>
<dbReference type="GO" id="GO:0005739">
    <property type="term" value="C:mitochondrion"/>
    <property type="evidence" value="ECO:0007669"/>
    <property type="project" value="TreeGrafter"/>
</dbReference>
<dbReference type="Gene3D" id="3.40.50.300">
    <property type="entry name" value="P-loop containing nucleotide triphosphate hydrolases"/>
    <property type="match status" value="1"/>
</dbReference>
<dbReference type="SMART" id="SM00534">
    <property type="entry name" value="MUTSac"/>
    <property type="match status" value="1"/>
</dbReference>
<dbReference type="Gene3D" id="3.40.1170.10">
    <property type="entry name" value="DNA repair protein MutS, domain I"/>
    <property type="match status" value="1"/>
</dbReference>
<dbReference type="HOGENOM" id="CLU_002472_4_0_1"/>
<dbReference type="Pfam" id="PF05188">
    <property type="entry name" value="MutS_II"/>
    <property type="match status" value="1"/>
</dbReference>
<dbReference type="PANTHER" id="PTHR11361">
    <property type="entry name" value="DNA MISMATCH REPAIR PROTEIN MUTS FAMILY MEMBER"/>
    <property type="match status" value="1"/>
</dbReference>
<dbReference type="AlphaFoldDB" id="A0A0D0E3K5"/>
<evidence type="ECO:0000256" key="4">
    <source>
        <dbReference type="ARBA" id="ARBA00022840"/>
    </source>
</evidence>
<dbReference type="PROSITE" id="PS00486">
    <property type="entry name" value="DNA_MISMATCH_REPAIR_2"/>
    <property type="match status" value="1"/>
</dbReference>
<dbReference type="SUPFAM" id="SSF52540">
    <property type="entry name" value="P-loop containing nucleoside triphosphate hydrolases"/>
    <property type="match status" value="1"/>
</dbReference>
<dbReference type="GO" id="GO:0030983">
    <property type="term" value="F:mismatched DNA binding"/>
    <property type="evidence" value="ECO:0007669"/>
    <property type="project" value="InterPro"/>
</dbReference>
<dbReference type="InterPro" id="IPR000432">
    <property type="entry name" value="DNA_mismatch_repair_MutS_C"/>
</dbReference>
<dbReference type="STRING" id="930991.A0A0D0E3K5"/>
<keyword evidence="10" id="KW-1185">Reference proteome</keyword>
<dbReference type="Pfam" id="PF01624">
    <property type="entry name" value="MutS_I"/>
    <property type="match status" value="1"/>
</dbReference>
<dbReference type="SUPFAM" id="SSF53150">
    <property type="entry name" value="DNA repair protein MutS, domain II"/>
    <property type="match status" value="1"/>
</dbReference>
<dbReference type="OrthoDB" id="2534523at2759"/>
<evidence type="ECO:0000313" key="10">
    <source>
        <dbReference type="Proteomes" id="UP000054538"/>
    </source>
</evidence>
<keyword evidence="6" id="KW-0234">DNA repair</keyword>
<evidence type="ECO:0000256" key="1">
    <source>
        <dbReference type="ARBA" id="ARBA00006271"/>
    </source>
</evidence>
<evidence type="ECO:0000256" key="2">
    <source>
        <dbReference type="ARBA" id="ARBA00022741"/>
    </source>
</evidence>
<dbReference type="NCBIfam" id="NF003810">
    <property type="entry name" value="PRK05399.1"/>
    <property type="match status" value="1"/>
</dbReference>
<feature type="domain" description="DNA mismatch repair proteins mutS family" evidence="8">
    <location>
        <begin position="911"/>
        <end position="927"/>
    </location>
</feature>
<evidence type="ECO:0000256" key="6">
    <source>
        <dbReference type="ARBA" id="ARBA00023204"/>
    </source>
</evidence>
<keyword evidence="2" id="KW-0547">Nucleotide-binding</keyword>
<keyword evidence="4" id="KW-0067">ATP-binding</keyword>
<feature type="region of interest" description="Disordered" evidence="7">
    <location>
        <begin position="87"/>
        <end position="185"/>
    </location>
</feature>
<dbReference type="InParanoid" id="A0A0D0E3K5"/>
<dbReference type="Gene3D" id="3.30.420.110">
    <property type="entry name" value="MutS, connector domain"/>
    <property type="match status" value="1"/>
</dbReference>
<dbReference type="FunFam" id="3.40.50.300:FF:001238">
    <property type="entry name" value="DNA mismatch repair protein"/>
    <property type="match status" value="1"/>
</dbReference>
<dbReference type="SUPFAM" id="SSF55271">
    <property type="entry name" value="DNA repair protein MutS, domain I"/>
    <property type="match status" value="1"/>
</dbReference>
<dbReference type="PANTHER" id="PTHR11361:SF34">
    <property type="entry name" value="DNA MISMATCH REPAIR PROTEIN MSH1, MITOCHONDRIAL"/>
    <property type="match status" value="1"/>
</dbReference>
<accession>A0A0D0E3K5</accession>
<comment type="similarity">
    <text evidence="1">Belongs to the DNA mismatch repair MutS family.</text>
</comment>
<dbReference type="InterPro" id="IPR027417">
    <property type="entry name" value="P-loop_NTPase"/>
</dbReference>
<dbReference type="Pfam" id="PF05192">
    <property type="entry name" value="MutS_III"/>
    <property type="match status" value="1"/>
</dbReference>